<evidence type="ECO:0000259" key="9">
    <source>
        <dbReference type="Pfam" id="PF02108"/>
    </source>
</evidence>
<dbReference type="InterPro" id="IPR051472">
    <property type="entry name" value="T3SS_Stator/FliH"/>
</dbReference>
<evidence type="ECO:0000256" key="8">
    <source>
        <dbReference type="SAM" id="Coils"/>
    </source>
</evidence>
<reference evidence="10 11" key="1">
    <citation type="submission" date="2013-12" db="EMBL/GenBank/DDBJ databases">
        <authorList>
            <person name="Stott M."/>
        </authorList>
    </citation>
    <scope>NUCLEOTIDE SEQUENCE [LARGE SCALE GENOMIC DNA]</scope>
    <source>
        <strain evidence="10 11">K22</strain>
    </source>
</reference>
<feature type="domain" description="Flagellar assembly protein FliH/Type III secretion system HrpE" evidence="9">
    <location>
        <begin position="105"/>
        <end position="227"/>
    </location>
</feature>
<keyword evidence="4" id="KW-0813">Transport</keyword>
<evidence type="ECO:0000256" key="2">
    <source>
        <dbReference type="ARBA" id="ARBA00006602"/>
    </source>
</evidence>
<keyword evidence="8" id="KW-0175">Coiled coil</keyword>
<keyword evidence="5" id="KW-1005">Bacterial flagellum biogenesis</keyword>
<evidence type="ECO:0000256" key="3">
    <source>
        <dbReference type="ARBA" id="ARBA00016507"/>
    </source>
</evidence>
<dbReference type="PANTHER" id="PTHR34982">
    <property type="entry name" value="YOP PROTEINS TRANSLOCATION PROTEIN L"/>
    <property type="match status" value="1"/>
</dbReference>
<organism evidence="10 11">
    <name type="scientific">Pyrinomonas methylaliphatogenes</name>
    <dbReference type="NCBI Taxonomy" id="454194"/>
    <lineage>
        <taxon>Bacteria</taxon>
        <taxon>Pseudomonadati</taxon>
        <taxon>Acidobacteriota</taxon>
        <taxon>Blastocatellia</taxon>
        <taxon>Blastocatellales</taxon>
        <taxon>Pyrinomonadaceae</taxon>
        <taxon>Pyrinomonas</taxon>
    </lineage>
</organism>
<keyword evidence="10" id="KW-0966">Cell projection</keyword>
<dbReference type="InterPro" id="IPR018035">
    <property type="entry name" value="Flagellar_FliH/T3SS_HrpE"/>
</dbReference>
<evidence type="ECO:0000256" key="1">
    <source>
        <dbReference type="ARBA" id="ARBA00003041"/>
    </source>
</evidence>
<comment type="similarity">
    <text evidence="2">Belongs to the FliH family.</text>
</comment>
<accession>A0A0B6WZR4</accession>
<dbReference type="EMBL" id="CBXV010000005">
    <property type="protein sequence ID" value="CDM65640.1"/>
    <property type="molecule type" value="Genomic_DNA"/>
</dbReference>
<feature type="coiled-coil region" evidence="8">
    <location>
        <begin position="53"/>
        <end position="121"/>
    </location>
</feature>
<protein>
    <recommendedName>
        <fullName evidence="3">Flagellar assembly protein FliH</fullName>
    </recommendedName>
</protein>
<gene>
    <name evidence="10" type="ORF">PYK22_01645</name>
</gene>
<dbReference type="Pfam" id="PF02108">
    <property type="entry name" value="FliH"/>
    <property type="match status" value="1"/>
</dbReference>
<evidence type="ECO:0000256" key="6">
    <source>
        <dbReference type="ARBA" id="ARBA00022927"/>
    </source>
</evidence>
<keyword evidence="7" id="KW-1006">Bacterial flagellum protein export</keyword>
<dbReference type="AlphaFoldDB" id="A0A0B6WZR4"/>
<dbReference type="OrthoDB" id="122610at2"/>
<sequence>MSAKLIKGAAACFSPFSFPEADESLQRAQLIAPSVHADEFEPTTRKLDLGEDEQAIERARELAEQIVTEAEARASQIEAEARERGLAEGRALASLEMNQALETLRTQLAETIEEIHLLKQTIAAQAERDLVRLAIEIARKIVHREVTVDPEVVLAITRVALRRIHDQTSVTIHLHPDDYRYVKGRGDSLAHGGTVELVEDPSIERGGCLIRTQMGDVDARIERQFAEIARGFFDD</sequence>
<reference evidence="10 11" key="2">
    <citation type="submission" date="2015-01" db="EMBL/GenBank/DDBJ databases">
        <title>Complete genome sequence of Pyrinomonas methylaliphatogenes type strain K22T.</title>
        <authorList>
            <person name="Lee K.C.Y."/>
            <person name="Power J.F."/>
            <person name="Dunfield P.F."/>
            <person name="Morgan X.C."/>
            <person name="Huttenhower C."/>
            <person name="Stott M.B."/>
        </authorList>
    </citation>
    <scope>NUCLEOTIDE SEQUENCE [LARGE SCALE GENOMIC DNA]</scope>
    <source>
        <strain evidence="10 11">K22</strain>
    </source>
</reference>
<evidence type="ECO:0000313" key="10">
    <source>
        <dbReference type="EMBL" id="CDM65640.1"/>
    </source>
</evidence>
<keyword evidence="10" id="KW-0282">Flagellum</keyword>
<dbReference type="STRING" id="454194.PYK22_01645"/>
<keyword evidence="11" id="KW-1185">Reference proteome</keyword>
<proteinExistence type="inferred from homology"/>
<dbReference type="GO" id="GO:0015031">
    <property type="term" value="P:protein transport"/>
    <property type="evidence" value="ECO:0007669"/>
    <property type="project" value="UniProtKB-KW"/>
</dbReference>
<evidence type="ECO:0000256" key="4">
    <source>
        <dbReference type="ARBA" id="ARBA00022448"/>
    </source>
</evidence>
<evidence type="ECO:0000313" key="11">
    <source>
        <dbReference type="Proteomes" id="UP000031518"/>
    </source>
</evidence>
<keyword evidence="10" id="KW-0969">Cilium</keyword>
<dbReference type="GO" id="GO:0044781">
    <property type="term" value="P:bacterial-type flagellum organization"/>
    <property type="evidence" value="ECO:0007669"/>
    <property type="project" value="UniProtKB-KW"/>
</dbReference>
<dbReference type="RefSeq" id="WP_060635471.1">
    <property type="nucleotide sequence ID" value="NZ_CBXV010000005.1"/>
</dbReference>
<evidence type="ECO:0000256" key="5">
    <source>
        <dbReference type="ARBA" id="ARBA00022795"/>
    </source>
</evidence>
<name>A0A0B6WZR4_9BACT</name>
<dbReference type="GO" id="GO:0005829">
    <property type="term" value="C:cytosol"/>
    <property type="evidence" value="ECO:0007669"/>
    <property type="project" value="TreeGrafter"/>
</dbReference>
<comment type="function">
    <text evidence="1">Needed for flagellar regrowth and assembly.</text>
</comment>
<dbReference type="PANTHER" id="PTHR34982:SF1">
    <property type="entry name" value="FLAGELLAR ASSEMBLY PROTEIN FLIH"/>
    <property type="match status" value="1"/>
</dbReference>
<dbReference type="Proteomes" id="UP000031518">
    <property type="component" value="Unassembled WGS sequence"/>
</dbReference>
<keyword evidence="6" id="KW-0653">Protein transport</keyword>
<evidence type="ECO:0000256" key="7">
    <source>
        <dbReference type="ARBA" id="ARBA00023225"/>
    </source>
</evidence>